<keyword evidence="1" id="KW-0805">Transcription regulation</keyword>
<dbReference type="InterPro" id="IPR018062">
    <property type="entry name" value="HTH_AraC-typ_CS"/>
</dbReference>
<evidence type="ECO:0000313" key="7">
    <source>
        <dbReference type="Proteomes" id="UP000255207"/>
    </source>
</evidence>
<organism evidence="6 7">
    <name type="scientific">Bosea caraganae</name>
    <dbReference type="NCBI Taxonomy" id="2763117"/>
    <lineage>
        <taxon>Bacteria</taxon>
        <taxon>Pseudomonadati</taxon>
        <taxon>Pseudomonadota</taxon>
        <taxon>Alphaproteobacteria</taxon>
        <taxon>Hyphomicrobiales</taxon>
        <taxon>Boseaceae</taxon>
        <taxon>Bosea</taxon>
    </lineage>
</organism>
<name>A0A370L997_9HYPH</name>
<dbReference type="Pfam" id="PF12833">
    <property type="entry name" value="HTH_18"/>
    <property type="match status" value="1"/>
</dbReference>
<dbReference type="PROSITE" id="PS00041">
    <property type="entry name" value="HTH_ARAC_FAMILY_1"/>
    <property type="match status" value="1"/>
</dbReference>
<keyword evidence="4" id="KW-0804">Transcription</keyword>
<feature type="domain" description="HTH araC/xylS-type" evidence="5">
    <location>
        <begin position="192"/>
        <end position="290"/>
    </location>
</feature>
<protein>
    <submittedName>
        <fullName evidence="6">AraC family transcriptional regulator</fullName>
    </submittedName>
</protein>
<dbReference type="GO" id="GO:0003700">
    <property type="term" value="F:DNA-binding transcription factor activity"/>
    <property type="evidence" value="ECO:0007669"/>
    <property type="project" value="InterPro"/>
</dbReference>
<dbReference type="PROSITE" id="PS01124">
    <property type="entry name" value="HTH_ARAC_FAMILY_2"/>
    <property type="match status" value="1"/>
</dbReference>
<dbReference type="RefSeq" id="WP_114828854.1">
    <property type="nucleotide sequence ID" value="NZ_QQTO01000001.1"/>
</dbReference>
<dbReference type="InterPro" id="IPR020449">
    <property type="entry name" value="Tscrpt_reg_AraC-type_HTH"/>
</dbReference>
<evidence type="ECO:0000256" key="2">
    <source>
        <dbReference type="ARBA" id="ARBA00023125"/>
    </source>
</evidence>
<dbReference type="SUPFAM" id="SSF46689">
    <property type="entry name" value="Homeodomain-like"/>
    <property type="match status" value="2"/>
</dbReference>
<dbReference type="Gene3D" id="1.10.10.60">
    <property type="entry name" value="Homeodomain-like"/>
    <property type="match status" value="2"/>
</dbReference>
<accession>A0A370L997</accession>
<dbReference type="EMBL" id="QQTP01000003">
    <property type="protein sequence ID" value="RDJ26971.1"/>
    <property type="molecule type" value="Genomic_DNA"/>
</dbReference>
<dbReference type="SMART" id="SM00342">
    <property type="entry name" value="HTH_ARAC"/>
    <property type="match status" value="1"/>
</dbReference>
<evidence type="ECO:0000313" key="6">
    <source>
        <dbReference type="EMBL" id="RDJ26971.1"/>
    </source>
</evidence>
<dbReference type="InterPro" id="IPR009057">
    <property type="entry name" value="Homeodomain-like_sf"/>
</dbReference>
<dbReference type="InterPro" id="IPR050204">
    <property type="entry name" value="AraC_XylS_family_regulators"/>
</dbReference>
<proteinExistence type="predicted"/>
<dbReference type="InterPro" id="IPR018060">
    <property type="entry name" value="HTH_AraC"/>
</dbReference>
<keyword evidence="3" id="KW-0010">Activator</keyword>
<dbReference type="PANTHER" id="PTHR46796:SF14">
    <property type="entry name" value="TRANSCRIPTIONAL REGULATORY PROTEIN"/>
    <property type="match status" value="1"/>
</dbReference>
<evidence type="ECO:0000259" key="5">
    <source>
        <dbReference type="PROSITE" id="PS01124"/>
    </source>
</evidence>
<keyword evidence="7" id="KW-1185">Reference proteome</keyword>
<evidence type="ECO:0000256" key="3">
    <source>
        <dbReference type="ARBA" id="ARBA00023159"/>
    </source>
</evidence>
<keyword evidence="2" id="KW-0238">DNA-binding</keyword>
<dbReference type="PRINTS" id="PR00032">
    <property type="entry name" value="HTHARAC"/>
</dbReference>
<dbReference type="Proteomes" id="UP000255207">
    <property type="component" value="Unassembled WGS sequence"/>
</dbReference>
<comment type="caution">
    <text evidence="6">The sequence shown here is derived from an EMBL/GenBank/DDBJ whole genome shotgun (WGS) entry which is preliminary data.</text>
</comment>
<evidence type="ECO:0000256" key="4">
    <source>
        <dbReference type="ARBA" id="ARBA00023163"/>
    </source>
</evidence>
<dbReference type="AlphaFoldDB" id="A0A370L997"/>
<evidence type="ECO:0000256" key="1">
    <source>
        <dbReference type="ARBA" id="ARBA00023015"/>
    </source>
</evidence>
<reference evidence="7" key="1">
    <citation type="submission" date="2018-07" db="EMBL/GenBank/DDBJ databases">
        <authorList>
            <person name="Safronova V.I."/>
            <person name="Chirak E.R."/>
            <person name="Sazanova A.L."/>
        </authorList>
    </citation>
    <scope>NUCLEOTIDE SEQUENCE [LARGE SCALE GENOMIC DNA]</scope>
    <source>
        <strain evidence="7">RCAM04685</strain>
    </source>
</reference>
<gene>
    <name evidence="6" type="ORF">DWE98_07305</name>
</gene>
<dbReference type="GO" id="GO:0043565">
    <property type="term" value="F:sequence-specific DNA binding"/>
    <property type="evidence" value="ECO:0007669"/>
    <property type="project" value="InterPro"/>
</dbReference>
<sequence>MTFQPRMRSIREGITLLDDLKWRSWNGVIADLWQAECATGARGEYVSEHPRLFIVLDKTGGEFTTRLASNGHAISSQHRPGSLSYFPAKMPVWGRTERKLRIRHLDLHFDPKEVGERLGEPLDPARLAEPRIMFSDERLLTLARLIATECAEPNARHDLYGDGLTLALLIDLFKLGRRPERKRTPLASWQLRRVTDYIEANCAGSIRLQELAEMVDLSQSYFSHAFKASTGLPPHQWQLQARVRRGQDLLLQGDRSLTEIAVEAGFSDQAHFTRVFRRVVGETPAAWRRLRQNSDILI</sequence>
<dbReference type="PANTHER" id="PTHR46796">
    <property type="entry name" value="HTH-TYPE TRANSCRIPTIONAL ACTIVATOR RHAS-RELATED"/>
    <property type="match status" value="1"/>
</dbReference>
<dbReference type="InterPro" id="IPR037923">
    <property type="entry name" value="HTH-like"/>
</dbReference>
<dbReference type="SUPFAM" id="SSF51215">
    <property type="entry name" value="Regulatory protein AraC"/>
    <property type="match status" value="1"/>
</dbReference>
<dbReference type="OrthoDB" id="110167at2"/>